<evidence type="ECO:0000313" key="2">
    <source>
        <dbReference type="Proteomes" id="UP000054928"/>
    </source>
</evidence>
<dbReference type="GeneID" id="36402904"/>
<dbReference type="RefSeq" id="XP_024586492.1">
    <property type="nucleotide sequence ID" value="XM_024721388.1"/>
</dbReference>
<evidence type="ECO:0000313" key="1">
    <source>
        <dbReference type="EMBL" id="CEG50123.1"/>
    </source>
</evidence>
<dbReference type="EMBL" id="CCYD01003101">
    <property type="protein sequence ID" value="CEG50123.1"/>
    <property type="molecule type" value="Genomic_DNA"/>
</dbReference>
<proteinExistence type="predicted"/>
<reference evidence="2" key="1">
    <citation type="submission" date="2014-09" db="EMBL/GenBank/DDBJ databases">
        <authorList>
            <person name="Sharma Rahul"/>
            <person name="Thines Marco"/>
        </authorList>
    </citation>
    <scope>NUCLEOTIDE SEQUENCE [LARGE SCALE GENOMIC DNA]</scope>
</reference>
<protein>
    <submittedName>
        <fullName evidence="1">Uncharacterized protein</fullName>
    </submittedName>
</protein>
<dbReference type="Proteomes" id="UP000054928">
    <property type="component" value="Unassembled WGS sequence"/>
</dbReference>
<keyword evidence="2" id="KW-1185">Reference proteome</keyword>
<sequence length="119" mass="13373">MKDAYLEVSGALIRRHPNQLSQTERVIHVQCNDCRFPEKGWVQIVFMRQVSGLQKVWQLSPIPEKSKPVSRLVELPTFEHTPSNIPSKGVYTTLTRCGNRIGCAKPKTPLLSSCGRLAS</sequence>
<name>A0A0N7L8K4_PLAHL</name>
<organism evidence="1 2">
    <name type="scientific">Plasmopara halstedii</name>
    <name type="common">Downy mildew of sunflower</name>
    <dbReference type="NCBI Taxonomy" id="4781"/>
    <lineage>
        <taxon>Eukaryota</taxon>
        <taxon>Sar</taxon>
        <taxon>Stramenopiles</taxon>
        <taxon>Oomycota</taxon>
        <taxon>Peronosporomycetes</taxon>
        <taxon>Peronosporales</taxon>
        <taxon>Peronosporaceae</taxon>
        <taxon>Plasmopara</taxon>
    </lineage>
</organism>
<dbReference type="AlphaFoldDB" id="A0A0N7L8K4"/>
<accession>A0A0N7L8K4</accession>